<evidence type="ECO:0000256" key="1">
    <source>
        <dbReference type="SAM" id="MobiDB-lite"/>
    </source>
</evidence>
<feature type="compositionally biased region" description="Basic and acidic residues" evidence="1">
    <location>
        <begin position="62"/>
        <end position="81"/>
    </location>
</feature>
<evidence type="ECO:0000313" key="2">
    <source>
        <dbReference type="EnsemblPlants" id="AET1Gv20314200.4"/>
    </source>
</evidence>
<reference evidence="3" key="2">
    <citation type="journal article" date="2017" name="Nat. Plants">
        <title>The Aegilops tauschii genome reveals multiple impacts of transposons.</title>
        <authorList>
            <person name="Zhao G."/>
            <person name="Zou C."/>
            <person name="Li K."/>
            <person name="Wang K."/>
            <person name="Li T."/>
            <person name="Gao L."/>
            <person name="Zhang X."/>
            <person name="Wang H."/>
            <person name="Yang Z."/>
            <person name="Liu X."/>
            <person name="Jiang W."/>
            <person name="Mao L."/>
            <person name="Kong X."/>
            <person name="Jiao Y."/>
            <person name="Jia J."/>
        </authorList>
    </citation>
    <scope>NUCLEOTIDE SEQUENCE [LARGE SCALE GENOMIC DNA]</scope>
    <source>
        <strain evidence="3">cv. AL8/78</strain>
    </source>
</reference>
<dbReference type="Gramene" id="AET1Gv20314200.4">
    <property type="protein sequence ID" value="AET1Gv20314200.4"/>
    <property type="gene ID" value="AET1Gv20314200"/>
</dbReference>
<dbReference type="AlphaFoldDB" id="A0A452Y6W1"/>
<proteinExistence type="predicted"/>
<reference evidence="2" key="5">
    <citation type="journal article" date="2021" name="G3 (Bethesda)">
        <title>Aegilops tauschii genome assembly Aet v5.0 features greater sequence contiguity and improved annotation.</title>
        <authorList>
            <person name="Wang L."/>
            <person name="Zhu T."/>
            <person name="Rodriguez J.C."/>
            <person name="Deal K.R."/>
            <person name="Dubcovsky J."/>
            <person name="McGuire P.E."/>
            <person name="Lux T."/>
            <person name="Spannagl M."/>
            <person name="Mayer K.F.X."/>
            <person name="Baldrich P."/>
            <person name="Meyers B.C."/>
            <person name="Huo N."/>
            <person name="Gu Y.Q."/>
            <person name="Zhou H."/>
            <person name="Devos K.M."/>
            <person name="Bennetzen J.L."/>
            <person name="Unver T."/>
            <person name="Budak H."/>
            <person name="Gulick P.J."/>
            <person name="Galiba G."/>
            <person name="Kalapos B."/>
            <person name="Nelson D.R."/>
            <person name="Li P."/>
            <person name="You F.M."/>
            <person name="Luo M.C."/>
            <person name="Dvorak J."/>
        </authorList>
    </citation>
    <scope>NUCLEOTIDE SEQUENCE [LARGE SCALE GENOMIC DNA]</scope>
    <source>
        <strain evidence="2">cv. AL8/78</strain>
    </source>
</reference>
<dbReference type="Proteomes" id="UP000015105">
    <property type="component" value="Chromosome 1D"/>
</dbReference>
<dbReference type="EnsemblPlants" id="AET1Gv20314200.4">
    <property type="protein sequence ID" value="AET1Gv20314200.4"/>
    <property type="gene ID" value="AET1Gv20314200"/>
</dbReference>
<feature type="region of interest" description="Disordered" evidence="1">
    <location>
        <begin position="58"/>
        <end position="81"/>
    </location>
</feature>
<accession>A0A452Y6W1</accession>
<reference evidence="2" key="3">
    <citation type="journal article" date="2017" name="Nature">
        <title>Genome sequence of the progenitor of the wheat D genome Aegilops tauschii.</title>
        <authorList>
            <person name="Luo M.C."/>
            <person name="Gu Y.Q."/>
            <person name="Puiu D."/>
            <person name="Wang H."/>
            <person name="Twardziok S.O."/>
            <person name="Deal K.R."/>
            <person name="Huo N."/>
            <person name="Zhu T."/>
            <person name="Wang L."/>
            <person name="Wang Y."/>
            <person name="McGuire P.E."/>
            <person name="Liu S."/>
            <person name="Long H."/>
            <person name="Ramasamy R.K."/>
            <person name="Rodriguez J.C."/>
            <person name="Van S.L."/>
            <person name="Yuan L."/>
            <person name="Wang Z."/>
            <person name="Xia Z."/>
            <person name="Xiao L."/>
            <person name="Anderson O.D."/>
            <person name="Ouyang S."/>
            <person name="Liang Y."/>
            <person name="Zimin A.V."/>
            <person name="Pertea G."/>
            <person name="Qi P."/>
            <person name="Bennetzen J.L."/>
            <person name="Dai X."/>
            <person name="Dawson M.W."/>
            <person name="Muller H.G."/>
            <person name="Kugler K."/>
            <person name="Rivarola-Duarte L."/>
            <person name="Spannagl M."/>
            <person name="Mayer K.F.X."/>
            <person name="Lu F.H."/>
            <person name="Bevan M.W."/>
            <person name="Leroy P."/>
            <person name="Li P."/>
            <person name="You F.M."/>
            <person name="Sun Q."/>
            <person name="Liu Z."/>
            <person name="Lyons E."/>
            <person name="Wicker T."/>
            <person name="Salzberg S.L."/>
            <person name="Devos K.M."/>
            <person name="Dvorak J."/>
        </authorList>
    </citation>
    <scope>NUCLEOTIDE SEQUENCE [LARGE SCALE GENOMIC DNA]</scope>
    <source>
        <strain evidence="2">cv. AL8/78</strain>
    </source>
</reference>
<protein>
    <submittedName>
        <fullName evidence="2">Uncharacterized protein</fullName>
    </submittedName>
</protein>
<evidence type="ECO:0000313" key="3">
    <source>
        <dbReference type="Proteomes" id="UP000015105"/>
    </source>
</evidence>
<reference evidence="3" key="1">
    <citation type="journal article" date="2014" name="Science">
        <title>Ancient hybridizations among the ancestral genomes of bread wheat.</title>
        <authorList>
            <consortium name="International Wheat Genome Sequencing Consortium,"/>
            <person name="Marcussen T."/>
            <person name="Sandve S.R."/>
            <person name="Heier L."/>
            <person name="Spannagl M."/>
            <person name="Pfeifer M."/>
            <person name="Jakobsen K.S."/>
            <person name="Wulff B.B."/>
            <person name="Steuernagel B."/>
            <person name="Mayer K.F."/>
            <person name="Olsen O.A."/>
        </authorList>
    </citation>
    <scope>NUCLEOTIDE SEQUENCE [LARGE SCALE GENOMIC DNA]</scope>
    <source>
        <strain evidence="3">cv. AL8/78</strain>
    </source>
</reference>
<organism evidence="2 3">
    <name type="scientific">Aegilops tauschii subsp. strangulata</name>
    <name type="common">Goatgrass</name>
    <dbReference type="NCBI Taxonomy" id="200361"/>
    <lineage>
        <taxon>Eukaryota</taxon>
        <taxon>Viridiplantae</taxon>
        <taxon>Streptophyta</taxon>
        <taxon>Embryophyta</taxon>
        <taxon>Tracheophyta</taxon>
        <taxon>Spermatophyta</taxon>
        <taxon>Magnoliopsida</taxon>
        <taxon>Liliopsida</taxon>
        <taxon>Poales</taxon>
        <taxon>Poaceae</taxon>
        <taxon>BOP clade</taxon>
        <taxon>Pooideae</taxon>
        <taxon>Triticodae</taxon>
        <taxon>Triticeae</taxon>
        <taxon>Triticinae</taxon>
        <taxon>Aegilops</taxon>
    </lineage>
</organism>
<name>A0A452Y6W1_AEGTS</name>
<reference evidence="2" key="4">
    <citation type="submission" date="2019-03" db="UniProtKB">
        <authorList>
            <consortium name="EnsemblPlants"/>
        </authorList>
    </citation>
    <scope>IDENTIFICATION</scope>
</reference>
<keyword evidence="3" id="KW-1185">Reference proteome</keyword>
<sequence length="81" mass="8951">LVDVFVIEFNGPNLPCRWIALSLRGLFDSCTTVFAGLVASAELRPAAAVQAVRQPLRGARWRPRDRQRAGGQRQDRPAGHN</sequence>